<evidence type="ECO:0000256" key="2">
    <source>
        <dbReference type="PROSITE-ProRule" id="PRU01211"/>
    </source>
</evidence>
<dbReference type="InterPro" id="IPR006026">
    <property type="entry name" value="Peptidase_Metallo"/>
</dbReference>
<sequence length="298" mass="35068">MISIAIVHIVLHLFAATLSVTANESTTINVDSNEISSEHIRNKRLAIHPSQWYTNLWPGGVVPYEIAPHYNEWEKSVILSAMAEFPKHTCISFRPRNQYDRYYLTINKYYNLERCFSFIGRQTSYVFRTPEGNIETRMRLDPSCLRVNGRGTVMHELMHIIGFYHEHQRDDRDPRIRGSRTHYNYKIYPRSTTYYMGPYDPTSLMHYNFPGIVYPRSYFSPSDIYRINTLYRCAEKKPIQSLRKTTSLPRRFSEVGKVPIVDSNDLDTPFLSMVPMNLSKSDLNEINKNGIFRKRIRF</sequence>
<feature type="binding site" evidence="2">
    <location>
        <position position="159"/>
    </location>
    <ligand>
        <name>Zn(2+)</name>
        <dbReference type="ChEBI" id="CHEBI:29105"/>
        <note>catalytic</note>
    </ligand>
</feature>
<dbReference type="SMART" id="SM00235">
    <property type="entry name" value="ZnMc"/>
    <property type="match status" value="1"/>
</dbReference>
<dbReference type="EMBL" id="KN716150">
    <property type="protein sequence ID" value="KJH53700.1"/>
    <property type="molecule type" value="Genomic_DNA"/>
</dbReference>
<dbReference type="GO" id="GO:0006508">
    <property type="term" value="P:proteolysis"/>
    <property type="evidence" value="ECO:0007669"/>
    <property type="project" value="UniProtKB-KW"/>
</dbReference>
<feature type="active site" evidence="2">
    <location>
        <position position="156"/>
    </location>
</feature>
<proteinExistence type="predicted"/>
<dbReference type="PANTHER" id="PTHR10127">
    <property type="entry name" value="DISCOIDIN, CUB, EGF, LAMININ , AND ZINC METALLOPROTEASE DOMAIN CONTAINING"/>
    <property type="match status" value="1"/>
</dbReference>
<keyword evidence="2 3" id="KW-0645">Protease</keyword>
<dbReference type="PANTHER" id="PTHR10127:SF795">
    <property type="entry name" value="METALLOENDOPEPTIDASE-RELATED"/>
    <property type="match status" value="1"/>
</dbReference>
<dbReference type="AlphaFoldDB" id="A0A0D8YAE6"/>
<comment type="cofactor">
    <cofactor evidence="2 3">
        <name>Zn(2+)</name>
        <dbReference type="ChEBI" id="CHEBI:29105"/>
    </cofactor>
    <text evidence="2 3">Binds 1 zinc ion per subunit.</text>
</comment>
<evidence type="ECO:0000256" key="1">
    <source>
        <dbReference type="ARBA" id="ARBA00023157"/>
    </source>
</evidence>
<dbReference type="PRINTS" id="PR00480">
    <property type="entry name" value="ASTACIN"/>
</dbReference>
<keyword evidence="2 3" id="KW-0482">Metalloprotease</keyword>
<dbReference type="OrthoDB" id="291007at2759"/>
<organism evidence="5 6">
    <name type="scientific">Dictyocaulus viviparus</name>
    <name type="common">Bovine lungworm</name>
    <dbReference type="NCBI Taxonomy" id="29172"/>
    <lineage>
        <taxon>Eukaryota</taxon>
        <taxon>Metazoa</taxon>
        <taxon>Ecdysozoa</taxon>
        <taxon>Nematoda</taxon>
        <taxon>Chromadorea</taxon>
        <taxon>Rhabditida</taxon>
        <taxon>Rhabditina</taxon>
        <taxon>Rhabditomorpha</taxon>
        <taxon>Strongyloidea</taxon>
        <taxon>Metastrongylidae</taxon>
        <taxon>Dictyocaulus</taxon>
    </lineage>
</organism>
<comment type="caution">
    <text evidence="2">Lacks conserved residue(s) required for the propagation of feature annotation.</text>
</comment>
<keyword evidence="2 3" id="KW-0479">Metal-binding</keyword>
<keyword evidence="3" id="KW-0732">Signal</keyword>
<feature type="signal peptide" evidence="3">
    <location>
        <begin position="1"/>
        <end position="22"/>
    </location>
</feature>
<dbReference type="EC" id="3.4.24.-" evidence="3"/>
<gene>
    <name evidence="5" type="ORF">DICVIV_00129</name>
</gene>
<dbReference type="Gene3D" id="3.40.390.10">
    <property type="entry name" value="Collagenase (Catalytic Domain)"/>
    <property type="match status" value="1"/>
</dbReference>
<accession>A0A0D8YAE6</accession>
<feature type="chain" id="PRO_5005115314" description="Metalloendopeptidase" evidence="3">
    <location>
        <begin position="23"/>
        <end position="298"/>
    </location>
</feature>
<dbReference type="PROSITE" id="PS51864">
    <property type="entry name" value="ASTACIN"/>
    <property type="match status" value="1"/>
</dbReference>
<feature type="domain" description="Peptidase M12A" evidence="4">
    <location>
        <begin position="46"/>
        <end position="234"/>
    </location>
</feature>
<dbReference type="GO" id="GO:0008270">
    <property type="term" value="F:zinc ion binding"/>
    <property type="evidence" value="ECO:0007669"/>
    <property type="project" value="UniProtKB-UniRule"/>
</dbReference>
<keyword evidence="1" id="KW-1015">Disulfide bond</keyword>
<reference evidence="5 6" key="1">
    <citation type="submission" date="2013-11" db="EMBL/GenBank/DDBJ databases">
        <title>Draft genome of the bovine lungworm Dictyocaulus viviparus.</title>
        <authorList>
            <person name="Mitreva M."/>
        </authorList>
    </citation>
    <scope>NUCLEOTIDE SEQUENCE [LARGE SCALE GENOMIC DNA]</scope>
    <source>
        <strain evidence="5 6">HannoverDv2000</strain>
    </source>
</reference>
<name>A0A0D8YAE6_DICVI</name>
<evidence type="ECO:0000259" key="4">
    <source>
        <dbReference type="PROSITE" id="PS51864"/>
    </source>
</evidence>
<dbReference type="InterPro" id="IPR001506">
    <property type="entry name" value="Peptidase_M12A"/>
</dbReference>
<dbReference type="STRING" id="29172.A0A0D8YAE6"/>
<dbReference type="Pfam" id="PF01400">
    <property type="entry name" value="Astacin"/>
    <property type="match status" value="1"/>
</dbReference>
<evidence type="ECO:0000256" key="3">
    <source>
        <dbReference type="RuleBase" id="RU361183"/>
    </source>
</evidence>
<dbReference type="InterPro" id="IPR024079">
    <property type="entry name" value="MetalloPept_cat_dom_sf"/>
</dbReference>
<feature type="binding site" evidence="2">
    <location>
        <position position="155"/>
    </location>
    <ligand>
        <name>Zn(2+)</name>
        <dbReference type="ChEBI" id="CHEBI:29105"/>
        <note>catalytic</note>
    </ligand>
</feature>
<dbReference type="GO" id="GO:0004222">
    <property type="term" value="F:metalloendopeptidase activity"/>
    <property type="evidence" value="ECO:0007669"/>
    <property type="project" value="UniProtKB-UniRule"/>
</dbReference>
<feature type="binding site" evidence="2">
    <location>
        <position position="165"/>
    </location>
    <ligand>
        <name>Zn(2+)</name>
        <dbReference type="ChEBI" id="CHEBI:29105"/>
        <note>catalytic</note>
    </ligand>
</feature>
<dbReference type="MEROPS" id="M12.A15"/>
<protein>
    <recommendedName>
        <fullName evidence="3">Metalloendopeptidase</fullName>
        <ecNumber evidence="3">3.4.24.-</ecNumber>
    </recommendedName>
</protein>
<evidence type="ECO:0000313" key="5">
    <source>
        <dbReference type="EMBL" id="KJH53700.1"/>
    </source>
</evidence>
<keyword evidence="2 3" id="KW-0378">Hydrolase</keyword>
<keyword evidence="2 3" id="KW-0862">Zinc</keyword>
<reference evidence="6" key="2">
    <citation type="journal article" date="2016" name="Sci. Rep.">
        <title>Dictyocaulus viviparus genome, variome and transcriptome elucidate lungworm biology and support future intervention.</title>
        <authorList>
            <person name="McNulty S.N."/>
            <person name="Strube C."/>
            <person name="Rosa B.A."/>
            <person name="Martin J.C."/>
            <person name="Tyagi R."/>
            <person name="Choi Y.J."/>
            <person name="Wang Q."/>
            <person name="Hallsworth Pepin K."/>
            <person name="Zhang X."/>
            <person name="Ozersky P."/>
            <person name="Wilson R.K."/>
            <person name="Sternberg P.W."/>
            <person name="Gasser R.B."/>
            <person name="Mitreva M."/>
        </authorList>
    </citation>
    <scope>NUCLEOTIDE SEQUENCE [LARGE SCALE GENOMIC DNA]</scope>
    <source>
        <strain evidence="6">HannoverDv2000</strain>
    </source>
</reference>
<evidence type="ECO:0000313" key="6">
    <source>
        <dbReference type="Proteomes" id="UP000053766"/>
    </source>
</evidence>
<keyword evidence="6" id="KW-1185">Reference proteome</keyword>
<dbReference type="Proteomes" id="UP000053766">
    <property type="component" value="Unassembled WGS sequence"/>
</dbReference>
<dbReference type="SUPFAM" id="SSF55486">
    <property type="entry name" value="Metalloproteases ('zincins'), catalytic domain"/>
    <property type="match status" value="1"/>
</dbReference>